<dbReference type="Proteomes" id="UP000518300">
    <property type="component" value="Unassembled WGS sequence"/>
</dbReference>
<evidence type="ECO:0000313" key="4">
    <source>
        <dbReference type="Proteomes" id="UP000518300"/>
    </source>
</evidence>
<evidence type="ECO:0000256" key="1">
    <source>
        <dbReference type="SAM" id="MobiDB-lite"/>
    </source>
</evidence>
<dbReference type="NCBIfam" id="NF033580">
    <property type="entry name" value="transpos_IS5_3"/>
    <property type="match status" value="1"/>
</dbReference>
<protein>
    <submittedName>
        <fullName evidence="3">IS5 family transposase</fullName>
    </submittedName>
</protein>
<dbReference type="GO" id="GO:0004803">
    <property type="term" value="F:transposase activity"/>
    <property type="evidence" value="ECO:0007669"/>
    <property type="project" value="InterPro"/>
</dbReference>
<comment type="caution">
    <text evidence="3">The sequence shown here is derived from an EMBL/GenBank/DDBJ whole genome shotgun (WGS) entry which is preliminary data.</text>
</comment>
<dbReference type="AlphaFoldDB" id="A0A848LN61"/>
<name>A0A848LN61_9BACT</name>
<feature type="domain" description="Transposase IS4-like" evidence="2">
    <location>
        <begin position="15"/>
        <end position="158"/>
    </location>
</feature>
<gene>
    <name evidence="3" type="ORF">HG543_30550</name>
</gene>
<proteinExistence type="predicted"/>
<keyword evidence="4" id="KW-1185">Reference proteome</keyword>
<reference evidence="3 4" key="1">
    <citation type="submission" date="2020-04" db="EMBL/GenBank/DDBJ databases">
        <title>Draft genome of Pyxidicoccus fallax type strain.</title>
        <authorList>
            <person name="Whitworth D.E."/>
        </authorList>
    </citation>
    <scope>NUCLEOTIDE SEQUENCE [LARGE SCALE GENOMIC DNA]</scope>
    <source>
        <strain evidence="3 4">DSM 14698</strain>
    </source>
</reference>
<sequence length="171" mass="19739">MEPLSIRLQLAPRQKRGAETGPNPTDRGKKGSKHHLVTDRKGRPLVVLLSAANVHDKKKDLPLFDAILPVRTGRRGRPRNRPKKAHGDKGYDFADIRSGLRARRITPRIAQRGIESSQRLGRHRWVVERTLGWLHNMKRLRMREERRADLHLALLQLGCSVILFRELARRL</sequence>
<dbReference type="RefSeq" id="WP_169348438.1">
    <property type="nucleotide sequence ID" value="NZ_JABJTR010000228.1"/>
</dbReference>
<organism evidence="3 4">
    <name type="scientific">Pyxidicoccus fallax</name>
    <dbReference type="NCBI Taxonomy" id="394095"/>
    <lineage>
        <taxon>Bacteria</taxon>
        <taxon>Pseudomonadati</taxon>
        <taxon>Myxococcota</taxon>
        <taxon>Myxococcia</taxon>
        <taxon>Myxococcales</taxon>
        <taxon>Cystobacterineae</taxon>
        <taxon>Myxococcaceae</taxon>
        <taxon>Pyxidicoccus</taxon>
    </lineage>
</organism>
<dbReference type="PANTHER" id="PTHR30007:SF1">
    <property type="entry name" value="BLR1914 PROTEIN"/>
    <property type="match status" value="1"/>
</dbReference>
<dbReference type="GO" id="GO:0003677">
    <property type="term" value="F:DNA binding"/>
    <property type="evidence" value="ECO:0007669"/>
    <property type="project" value="InterPro"/>
</dbReference>
<dbReference type="PANTHER" id="PTHR30007">
    <property type="entry name" value="PHP DOMAIN PROTEIN"/>
    <property type="match status" value="1"/>
</dbReference>
<dbReference type="Pfam" id="PF01609">
    <property type="entry name" value="DDE_Tnp_1"/>
    <property type="match status" value="1"/>
</dbReference>
<accession>A0A848LN61</accession>
<dbReference type="EMBL" id="JABBJJ010000171">
    <property type="protein sequence ID" value="NMO19176.1"/>
    <property type="molecule type" value="Genomic_DNA"/>
</dbReference>
<dbReference type="InterPro" id="IPR002559">
    <property type="entry name" value="Transposase_11"/>
</dbReference>
<dbReference type="GO" id="GO:0006313">
    <property type="term" value="P:DNA transposition"/>
    <property type="evidence" value="ECO:0007669"/>
    <property type="project" value="InterPro"/>
</dbReference>
<evidence type="ECO:0000313" key="3">
    <source>
        <dbReference type="EMBL" id="NMO19176.1"/>
    </source>
</evidence>
<evidence type="ECO:0000259" key="2">
    <source>
        <dbReference type="Pfam" id="PF01609"/>
    </source>
</evidence>
<feature type="region of interest" description="Disordered" evidence="1">
    <location>
        <begin position="1"/>
        <end position="37"/>
    </location>
</feature>